<organism evidence="2 3">
    <name type="scientific">Pisolithus microcarpus 441</name>
    <dbReference type="NCBI Taxonomy" id="765257"/>
    <lineage>
        <taxon>Eukaryota</taxon>
        <taxon>Fungi</taxon>
        <taxon>Dikarya</taxon>
        <taxon>Basidiomycota</taxon>
        <taxon>Agaricomycotina</taxon>
        <taxon>Agaricomycetes</taxon>
        <taxon>Agaricomycetidae</taxon>
        <taxon>Boletales</taxon>
        <taxon>Sclerodermatineae</taxon>
        <taxon>Pisolithaceae</taxon>
        <taxon>Pisolithus</taxon>
    </lineage>
</organism>
<reference evidence="2 3" key="1">
    <citation type="submission" date="2014-04" db="EMBL/GenBank/DDBJ databases">
        <authorList>
            <consortium name="DOE Joint Genome Institute"/>
            <person name="Kuo A."/>
            <person name="Kohler A."/>
            <person name="Costa M.D."/>
            <person name="Nagy L.G."/>
            <person name="Floudas D."/>
            <person name="Copeland A."/>
            <person name="Barry K.W."/>
            <person name="Cichocki N."/>
            <person name="Veneault-Fourrey C."/>
            <person name="LaButti K."/>
            <person name="Lindquist E.A."/>
            <person name="Lipzen A."/>
            <person name="Lundell T."/>
            <person name="Morin E."/>
            <person name="Murat C."/>
            <person name="Sun H."/>
            <person name="Tunlid A."/>
            <person name="Henrissat B."/>
            <person name="Grigoriev I.V."/>
            <person name="Hibbett D.S."/>
            <person name="Martin F."/>
            <person name="Nordberg H.P."/>
            <person name="Cantor M.N."/>
            <person name="Hua S.X."/>
        </authorList>
    </citation>
    <scope>NUCLEOTIDE SEQUENCE [LARGE SCALE GENOMIC DNA]</scope>
    <source>
        <strain evidence="2 3">441</strain>
    </source>
</reference>
<reference evidence="3" key="2">
    <citation type="submission" date="2015-01" db="EMBL/GenBank/DDBJ databases">
        <title>Evolutionary Origins and Diversification of the Mycorrhizal Mutualists.</title>
        <authorList>
            <consortium name="DOE Joint Genome Institute"/>
            <consortium name="Mycorrhizal Genomics Consortium"/>
            <person name="Kohler A."/>
            <person name="Kuo A."/>
            <person name="Nagy L.G."/>
            <person name="Floudas D."/>
            <person name="Copeland A."/>
            <person name="Barry K.W."/>
            <person name="Cichocki N."/>
            <person name="Veneault-Fourrey C."/>
            <person name="LaButti K."/>
            <person name="Lindquist E.A."/>
            <person name="Lipzen A."/>
            <person name="Lundell T."/>
            <person name="Morin E."/>
            <person name="Murat C."/>
            <person name="Riley R."/>
            <person name="Ohm R."/>
            <person name="Sun H."/>
            <person name="Tunlid A."/>
            <person name="Henrissat B."/>
            <person name="Grigoriev I.V."/>
            <person name="Hibbett D.S."/>
            <person name="Martin F."/>
        </authorList>
    </citation>
    <scope>NUCLEOTIDE SEQUENCE [LARGE SCALE GENOMIC DNA]</scope>
    <source>
        <strain evidence="3">441</strain>
    </source>
</reference>
<accession>A0A0C9YFI4</accession>
<keyword evidence="3" id="KW-1185">Reference proteome</keyword>
<name>A0A0C9YFI4_9AGAM</name>
<dbReference type="EMBL" id="KN833724">
    <property type="protein sequence ID" value="KIK23630.1"/>
    <property type="molecule type" value="Genomic_DNA"/>
</dbReference>
<sequence length="53" mass="5816">MKHEASYVEECDVPCRRRSPSPTHSMSSTGSSVLFMAPKRRGAVRGRVGVPRA</sequence>
<evidence type="ECO:0000313" key="2">
    <source>
        <dbReference type="EMBL" id="KIK23630.1"/>
    </source>
</evidence>
<feature type="region of interest" description="Disordered" evidence="1">
    <location>
        <begin position="1"/>
        <end position="34"/>
    </location>
</feature>
<dbReference type="AlphaFoldDB" id="A0A0C9YFI4"/>
<feature type="compositionally biased region" description="Low complexity" evidence="1">
    <location>
        <begin position="20"/>
        <end position="32"/>
    </location>
</feature>
<dbReference type="HOGENOM" id="CLU_3069604_0_0_1"/>
<proteinExistence type="predicted"/>
<gene>
    <name evidence="2" type="ORF">PISMIDRAFT_679074</name>
</gene>
<protein>
    <submittedName>
        <fullName evidence="2">Uncharacterized protein</fullName>
    </submittedName>
</protein>
<evidence type="ECO:0000313" key="3">
    <source>
        <dbReference type="Proteomes" id="UP000054018"/>
    </source>
</evidence>
<evidence type="ECO:0000256" key="1">
    <source>
        <dbReference type="SAM" id="MobiDB-lite"/>
    </source>
</evidence>
<dbReference type="Proteomes" id="UP000054018">
    <property type="component" value="Unassembled WGS sequence"/>
</dbReference>